<evidence type="ECO:0000313" key="2">
    <source>
        <dbReference type="Proteomes" id="UP000325081"/>
    </source>
</evidence>
<evidence type="ECO:0000313" key="1">
    <source>
        <dbReference type="EMBL" id="GER28860.1"/>
    </source>
</evidence>
<dbReference type="Proteomes" id="UP000325081">
    <property type="component" value="Unassembled WGS sequence"/>
</dbReference>
<keyword evidence="2" id="KW-1185">Reference proteome</keyword>
<reference evidence="2" key="1">
    <citation type="journal article" date="2019" name="Curr. Biol.">
        <title>Genome Sequence of Striga asiatica Provides Insight into the Evolution of Plant Parasitism.</title>
        <authorList>
            <person name="Yoshida S."/>
            <person name="Kim S."/>
            <person name="Wafula E.K."/>
            <person name="Tanskanen J."/>
            <person name="Kim Y.M."/>
            <person name="Honaas L."/>
            <person name="Yang Z."/>
            <person name="Spallek T."/>
            <person name="Conn C.E."/>
            <person name="Ichihashi Y."/>
            <person name="Cheong K."/>
            <person name="Cui S."/>
            <person name="Der J.P."/>
            <person name="Gundlach H."/>
            <person name="Jiao Y."/>
            <person name="Hori C."/>
            <person name="Ishida J.K."/>
            <person name="Kasahara H."/>
            <person name="Kiba T."/>
            <person name="Kim M.S."/>
            <person name="Koo N."/>
            <person name="Laohavisit A."/>
            <person name="Lee Y.H."/>
            <person name="Lumba S."/>
            <person name="McCourt P."/>
            <person name="Mortimer J.C."/>
            <person name="Mutuku J.M."/>
            <person name="Nomura T."/>
            <person name="Sasaki-Sekimoto Y."/>
            <person name="Seto Y."/>
            <person name="Wang Y."/>
            <person name="Wakatake T."/>
            <person name="Sakakibara H."/>
            <person name="Demura T."/>
            <person name="Yamaguchi S."/>
            <person name="Yoneyama K."/>
            <person name="Manabe R.I."/>
            <person name="Nelson D.C."/>
            <person name="Schulman A.H."/>
            <person name="Timko M.P."/>
            <person name="dePamphilis C.W."/>
            <person name="Choi D."/>
            <person name="Shirasu K."/>
        </authorList>
    </citation>
    <scope>NUCLEOTIDE SEQUENCE [LARGE SCALE GENOMIC DNA]</scope>
    <source>
        <strain evidence="2">cv. UVA1</strain>
    </source>
</reference>
<dbReference type="AlphaFoldDB" id="A0A5A7P7V4"/>
<name>A0A5A7P7V4_STRAF</name>
<sequence length="146" mass="16779">MRCQSGGRAGTGHKLRVGALWVVEKGETKSTTYRKYIHQDIQTNLIKLQNQPINGDKHVPSHTGPERKIRIINLRDYKMNEIIFPLQNLLGQGTEAGFQHHTLSARIFLEILPPLLHRQTEEISTSTKNKMNYSYRTKIFISLNIT</sequence>
<protein>
    <submittedName>
        <fullName evidence="1">Para-aminobenzoate synthase PabaA</fullName>
    </submittedName>
</protein>
<gene>
    <name evidence="1" type="ORF">STAS_04686</name>
</gene>
<accession>A0A5A7P7V4</accession>
<comment type="caution">
    <text evidence="1">The sequence shown here is derived from an EMBL/GenBank/DDBJ whole genome shotgun (WGS) entry which is preliminary data.</text>
</comment>
<organism evidence="1 2">
    <name type="scientific">Striga asiatica</name>
    <name type="common">Asiatic witchweed</name>
    <name type="synonym">Buchnera asiatica</name>
    <dbReference type="NCBI Taxonomy" id="4170"/>
    <lineage>
        <taxon>Eukaryota</taxon>
        <taxon>Viridiplantae</taxon>
        <taxon>Streptophyta</taxon>
        <taxon>Embryophyta</taxon>
        <taxon>Tracheophyta</taxon>
        <taxon>Spermatophyta</taxon>
        <taxon>Magnoliopsida</taxon>
        <taxon>eudicotyledons</taxon>
        <taxon>Gunneridae</taxon>
        <taxon>Pentapetalae</taxon>
        <taxon>asterids</taxon>
        <taxon>lamiids</taxon>
        <taxon>Lamiales</taxon>
        <taxon>Orobanchaceae</taxon>
        <taxon>Buchnereae</taxon>
        <taxon>Striga</taxon>
    </lineage>
</organism>
<proteinExistence type="predicted"/>
<dbReference type="EMBL" id="BKCP01003335">
    <property type="protein sequence ID" value="GER28860.1"/>
    <property type="molecule type" value="Genomic_DNA"/>
</dbReference>